<accession>A0A8J4UMT0</accession>
<dbReference type="AlphaFoldDB" id="A0A8J4UMT0"/>
<evidence type="ECO:0000313" key="3">
    <source>
        <dbReference type="Proteomes" id="UP000727407"/>
    </source>
</evidence>
<evidence type="ECO:0000313" key="2">
    <source>
        <dbReference type="EMBL" id="KAF5899242.1"/>
    </source>
</evidence>
<organism evidence="2 3">
    <name type="scientific">Clarias magur</name>
    <name type="common">Asian catfish</name>
    <name type="synonym">Macropteronotus magur</name>
    <dbReference type="NCBI Taxonomy" id="1594786"/>
    <lineage>
        <taxon>Eukaryota</taxon>
        <taxon>Metazoa</taxon>
        <taxon>Chordata</taxon>
        <taxon>Craniata</taxon>
        <taxon>Vertebrata</taxon>
        <taxon>Euteleostomi</taxon>
        <taxon>Actinopterygii</taxon>
        <taxon>Neopterygii</taxon>
        <taxon>Teleostei</taxon>
        <taxon>Ostariophysi</taxon>
        <taxon>Siluriformes</taxon>
        <taxon>Clariidae</taxon>
        <taxon>Clarias</taxon>
    </lineage>
</organism>
<dbReference type="EMBL" id="QNUK01000173">
    <property type="protein sequence ID" value="KAF5899242.1"/>
    <property type="molecule type" value="Genomic_DNA"/>
</dbReference>
<evidence type="ECO:0000256" key="1">
    <source>
        <dbReference type="SAM" id="MobiDB-lite"/>
    </source>
</evidence>
<feature type="region of interest" description="Disordered" evidence="1">
    <location>
        <begin position="1"/>
        <end position="45"/>
    </location>
</feature>
<reference evidence="2" key="1">
    <citation type="submission" date="2020-07" db="EMBL/GenBank/DDBJ databases">
        <title>Clarias magur genome sequencing, assembly and annotation.</title>
        <authorList>
            <person name="Kushwaha B."/>
            <person name="Kumar R."/>
            <person name="Das P."/>
            <person name="Joshi C.G."/>
            <person name="Kumar D."/>
            <person name="Nagpure N.S."/>
            <person name="Pandey M."/>
            <person name="Agarwal S."/>
            <person name="Srivastava S."/>
            <person name="Singh M."/>
            <person name="Sahoo L."/>
            <person name="Jayasankar P."/>
            <person name="Meher P.K."/>
            <person name="Koringa P.G."/>
            <person name="Iquebal M.A."/>
            <person name="Das S.P."/>
            <person name="Bit A."/>
            <person name="Patnaik S."/>
            <person name="Patel N."/>
            <person name="Shah T.M."/>
            <person name="Hinsu A."/>
            <person name="Jena J.K."/>
        </authorList>
    </citation>
    <scope>NUCLEOTIDE SEQUENCE</scope>
    <source>
        <strain evidence="2">CIFAMagur01</strain>
        <tissue evidence="2">Testis</tissue>
    </source>
</reference>
<name>A0A8J4UMT0_CLAMG</name>
<proteinExistence type="predicted"/>
<comment type="caution">
    <text evidence="2">The sequence shown here is derived from an EMBL/GenBank/DDBJ whole genome shotgun (WGS) entry which is preliminary data.</text>
</comment>
<protein>
    <submittedName>
        <fullName evidence="2">Protein sidekick-1 isoform X2</fullName>
    </submittedName>
</protein>
<gene>
    <name evidence="2" type="primary">sdk1</name>
    <name evidence="2" type="ORF">DAT39_011032</name>
</gene>
<keyword evidence="3" id="KW-1185">Reference proteome</keyword>
<dbReference type="Proteomes" id="UP000727407">
    <property type="component" value="Unassembled WGS sequence"/>
</dbReference>
<sequence>MPCFRVGSERAPLLGSVRSGDPGVKRGPGAGDAQSGGTRMSQDVSRAARTYGSRRKLASCVRSYWTLICLQIHVLKAVAQGWRGGSVGPFPTCVSRSCDIWRAPSAVLGMG</sequence>
<feature type="compositionally biased region" description="Polar residues" evidence="1">
    <location>
        <begin position="35"/>
        <end position="44"/>
    </location>
</feature>